<evidence type="ECO:0008006" key="4">
    <source>
        <dbReference type="Google" id="ProtNLM"/>
    </source>
</evidence>
<keyword evidence="1" id="KW-1133">Transmembrane helix</keyword>
<reference evidence="2" key="2">
    <citation type="submission" date="2019-11" db="EMBL/GenBank/DDBJ databases">
        <title>Improved Assembly of Tolypothrix boutellei genome.</title>
        <authorList>
            <person name="Sarangi A.N."/>
            <person name="Mukherjee M."/>
            <person name="Ghosh S."/>
            <person name="Singh D."/>
            <person name="Das A."/>
            <person name="Kant S."/>
            <person name="Prusty A."/>
            <person name="Tripathy S."/>
        </authorList>
    </citation>
    <scope>NUCLEOTIDE SEQUENCE</scope>
    <source>
        <strain evidence="2">VB521301</strain>
    </source>
</reference>
<protein>
    <recommendedName>
        <fullName evidence="4">CAAX protease</fullName>
    </recommendedName>
</protein>
<reference evidence="2" key="1">
    <citation type="journal article" date="2015" name="Genome Announc.">
        <title>Draft Genome Sequence of Tolypothrix boutellei Strain VB521301.</title>
        <authorList>
            <person name="Chandrababunaidu M.M."/>
            <person name="Singh D."/>
            <person name="Sen D."/>
            <person name="Bhan S."/>
            <person name="Das S."/>
            <person name="Gupta A."/>
            <person name="Adhikary S.P."/>
            <person name="Tripathy S."/>
        </authorList>
    </citation>
    <scope>NUCLEOTIDE SEQUENCE</scope>
    <source>
        <strain evidence="2">VB521301</strain>
    </source>
</reference>
<dbReference type="AlphaFoldDB" id="A0A8S9TAQ6"/>
<gene>
    <name evidence="2" type="ORF">DA73_0400032400</name>
</gene>
<proteinExistence type="predicted"/>
<name>A0A8S9TAQ6_9CYAN</name>
<organism evidence="2 3">
    <name type="scientific">Tolypothrix bouteillei VB521301</name>
    <dbReference type="NCBI Taxonomy" id="1479485"/>
    <lineage>
        <taxon>Bacteria</taxon>
        <taxon>Bacillati</taxon>
        <taxon>Cyanobacteriota</taxon>
        <taxon>Cyanophyceae</taxon>
        <taxon>Nostocales</taxon>
        <taxon>Tolypothrichaceae</taxon>
        <taxon>Tolypothrix</taxon>
    </lineage>
</organism>
<dbReference type="Proteomes" id="UP000029738">
    <property type="component" value="Unassembled WGS sequence"/>
</dbReference>
<feature type="transmembrane region" description="Helical" evidence="1">
    <location>
        <begin position="70"/>
        <end position="96"/>
    </location>
</feature>
<feature type="transmembrane region" description="Helical" evidence="1">
    <location>
        <begin position="326"/>
        <end position="347"/>
    </location>
</feature>
<keyword evidence="1" id="KW-0472">Membrane</keyword>
<feature type="transmembrane region" description="Helical" evidence="1">
    <location>
        <begin position="131"/>
        <end position="149"/>
    </location>
</feature>
<feature type="transmembrane region" description="Helical" evidence="1">
    <location>
        <begin position="288"/>
        <end position="306"/>
    </location>
</feature>
<dbReference type="EMBL" id="JHEG04000001">
    <property type="protein sequence ID" value="KAF3889651.1"/>
    <property type="molecule type" value="Genomic_DNA"/>
</dbReference>
<feature type="transmembrane region" description="Helical" evidence="1">
    <location>
        <begin position="102"/>
        <end position="124"/>
    </location>
</feature>
<accession>A0A8S9TAQ6</accession>
<keyword evidence="3" id="KW-1185">Reference proteome</keyword>
<evidence type="ECO:0000313" key="3">
    <source>
        <dbReference type="Proteomes" id="UP000029738"/>
    </source>
</evidence>
<comment type="caution">
    <text evidence="2">The sequence shown here is derived from an EMBL/GenBank/DDBJ whole genome shotgun (WGS) entry which is preliminary data.</text>
</comment>
<evidence type="ECO:0000313" key="2">
    <source>
        <dbReference type="EMBL" id="KAF3889651.1"/>
    </source>
</evidence>
<evidence type="ECO:0000256" key="1">
    <source>
        <dbReference type="SAM" id="Phobius"/>
    </source>
</evidence>
<dbReference type="OrthoDB" id="5141003at2"/>
<feature type="transmembrane region" description="Helical" evidence="1">
    <location>
        <begin position="34"/>
        <end position="58"/>
    </location>
</feature>
<dbReference type="RefSeq" id="WP_050046610.1">
    <property type="nucleotide sequence ID" value="NZ_JHEG04000001.1"/>
</dbReference>
<sequence length="662" mass="72600">MIDTALNQWHELIGGAFAFKFNAFQRIATLPDGLWLALLVVLLSGLSLAVGQFIVLFISRVKLWRFAFSLLLNAVLFTVGFLFLTLSTWVICLLPGSTRVPLLTLIEVFGLGYVPQLFGFLGALPYLGYPIANLLSVWNLLAMVVGFAAVARVEVGSALVYVALGWLVKQLLEGTIGQPIARLGRSLADRVAGVDLIDTREELIERVLEGGRPAEPIITASQTRFPEIQEFIQASGRSASERARSVTQNLTDRPSVSTPLNITQRTNTSDPLVQLDRKTQGIPQPVKLVLSLLVMAIAFMIILVLLRPIRNGLFGSYPNLQGLWQLIFDLVWIGVVALVFAGILAPLESLGWWAGWYDDEIDTSPTSAGIERSTHHPSVDRYVVYLDGVGQSGAEYTPDIEDFLKALEPSLPSGVELVQGLMMYSVLNKPLNEDRPLAFLWRLADKMRWTNPAALLGLLVNLRNVIIVAVSSDKRYGPIYNQGIAQVIFDGLIKRGYQPRSGVPITLLGYSGGGEMSVAAAPYLKRSTGAPIDVISLGGVMSANNNFLVLEHLYHIVGDKDTVERLGPIVFPGRWKIFPLSYWNRGKREGKITIISAGPVGHQVPGGYMDPKATLEDGRTHLQQTIEILLQILRGEALKADRSIPGKTSNYALSQAADFNPR</sequence>
<keyword evidence="1" id="KW-0812">Transmembrane</keyword>